<dbReference type="InterPro" id="IPR044020">
    <property type="entry name" value="DUF5676"/>
</dbReference>
<keyword evidence="1" id="KW-1133">Transmembrane helix</keyword>
<dbReference type="AlphaFoldDB" id="A0A420EQ44"/>
<keyword evidence="1" id="KW-0472">Membrane</keyword>
<reference evidence="2 3" key="1">
    <citation type="submission" date="2018-09" db="EMBL/GenBank/DDBJ databases">
        <title>Altererythrobacter spongiae sp. nov., isolated from a marine sponge.</title>
        <authorList>
            <person name="Zhuang L."/>
            <person name="Luo L."/>
        </authorList>
    </citation>
    <scope>NUCLEOTIDE SEQUENCE [LARGE SCALE GENOMIC DNA]</scope>
    <source>
        <strain evidence="2 3">HN-Y73</strain>
    </source>
</reference>
<sequence>MSLGIFLAITYVLCVGHDLLFPAQAMHPGWERSLPGFSWLNWPSFILGLIESFAYAWYVALIFCPLFNFLAARTSRRSKA</sequence>
<keyword evidence="3" id="KW-1185">Reference proteome</keyword>
<dbReference type="Proteomes" id="UP000284395">
    <property type="component" value="Unassembled WGS sequence"/>
</dbReference>
<gene>
    <name evidence="2" type="ORF">D6851_05420</name>
</gene>
<name>A0A420EQ44_9SPHN</name>
<keyword evidence="1" id="KW-0812">Transmembrane</keyword>
<evidence type="ECO:0000256" key="1">
    <source>
        <dbReference type="SAM" id="Phobius"/>
    </source>
</evidence>
<comment type="caution">
    <text evidence="2">The sequence shown here is derived from an EMBL/GenBank/DDBJ whole genome shotgun (WGS) entry which is preliminary data.</text>
</comment>
<evidence type="ECO:0000313" key="2">
    <source>
        <dbReference type="EMBL" id="RKF22781.1"/>
    </source>
</evidence>
<evidence type="ECO:0000313" key="3">
    <source>
        <dbReference type="Proteomes" id="UP000284395"/>
    </source>
</evidence>
<protein>
    <submittedName>
        <fullName evidence="2">Uncharacterized protein</fullName>
    </submittedName>
</protein>
<organism evidence="2 3">
    <name type="scientific">Altericroceibacterium spongiae</name>
    <dbReference type="NCBI Taxonomy" id="2320269"/>
    <lineage>
        <taxon>Bacteria</taxon>
        <taxon>Pseudomonadati</taxon>
        <taxon>Pseudomonadota</taxon>
        <taxon>Alphaproteobacteria</taxon>
        <taxon>Sphingomonadales</taxon>
        <taxon>Erythrobacteraceae</taxon>
        <taxon>Altericroceibacterium</taxon>
    </lineage>
</organism>
<dbReference type="OrthoDB" id="9154118at2"/>
<dbReference type="EMBL" id="RAPF01000002">
    <property type="protein sequence ID" value="RKF22781.1"/>
    <property type="molecule type" value="Genomic_DNA"/>
</dbReference>
<feature type="transmembrane region" description="Helical" evidence="1">
    <location>
        <begin position="46"/>
        <end position="71"/>
    </location>
</feature>
<proteinExistence type="predicted"/>
<accession>A0A420EQ44</accession>
<dbReference type="Pfam" id="PF18926">
    <property type="entry name" value="DUF5676"/>
    <property type="match status" value="1"/>
</dbReference>